<evidence type="ECO:0000313" key="2">
    <source>
        <dbReference type="EMBL" id="MBD2535067.1"/>
    </source>
</evidence>
<comment type="caution">
    <text evidence="2">The sequence shown here is derived from an EMBL/GenBank/DDBJ whole genome shotgun (WGS) entry which is preliminary data.</text>
</comment>
<feature type="transmembrane region" description="Helical" evidence="1">
    <location>
        <begin position="12"/>
        <end position="38"/>
    </location>
</feature>
<gene>
    <name evidence="2" type="ORF">H6G97_38875</name>
</gene>
<feature type="transmembrane region" description="Helical" evidence="1">
    <location>
        <begin position="58"/>
        <end position="78"/>
    </location>
</feature>
<keyword evidence="3" id="KW-1185">Reference proteome</keyword>
<keyword evidence="1" id="KW-0812">Transmembrane</keyword>
<keyword evidence="1" id="KW-1133">Transmembrane helix</keyword>
<evidence type="ECO:0000256" key="1">
    <source>
        <dbReference type="SAM" id="Phobius"/>
    </source>
</evidence>
<dbReference type="EMBL" id="JACJSI010000230">
    <property type="protein sequence ID" value="MBD2535067.1"/>
    <property type="molecule type" value="Genomic_DNA"/>
</dbReference>
<sequence length="81" mass="8248">MANTSYFRLAAWGRWMLSAVIGLIVGGFVGTGAAFVAVPLMDIFIPLLPFPGANTQGAIGYILLGCAITGAVVAGTVIGTF</sequence>
<name>A0ABR8DZZ6_9NOSO</name>
<organism evidence="2 3">
    <name type="scientific">Nostoc flagelliforme FACHB-838</name>
    <dbReference type="NCBI Taxonomy" id="2692904"/>
    <lineage>
        <taxon>Bacteria</taxon>
        <taxon>Bacillati</taxon>
        <taxon>Cyanobacteriota</taxon>
        <taxon>Cyanophyceae</taxon>
        <taxon>Nostocales</taxon>
        <taxon>Nostocaceae</taxon>
        <taxon>Nostoc</taxon>
    </lineage>
</organism>
<accession>A0ABR8DZZ6</accession>
<dbReference type="Proteomes" id="UP000623440">
    <property type="component" value="Unassembled WGS sequence"/>
</dbReference>
<dbReference type="RefSeq" id="WP_190945933.1">
    <property type="nucleotide sequence ID" value="NZ_JACJSI010000230.1"/>
</dbReference>
<keyword evidence="1" id="KW-0472">Membrane</keyword>
<protein>
    <submittedName>
        <fullName evidence="2">Uncharacterized protein</fullName>
    </submittedName>
</protein>
<proteinExistence type="predicted"/>
<reference evidence="2 3" key="1">
    <citation type="journal article" date="2020" name="ISME J.">
        <title>Comparative genomics reveals insights into cyanobacterial evolution and habitat adaptation.</title>
        <authorList>
            <person name="Chen M.Y."/>
            <person name="Teng W.K."/>
            <person name="Zhao L."/>
            <person name="Hu C.X."/>
            <person name="Zhou Y.K."/>
            <person name="Han B.P."/>
            <person name="Song L.R."/>
            <person name="Shu W.S."/>
        </authorList>
    </citation>
    <scope>NUCLEOTIDE SEQUENCE [LARGE SCALE GENOMIC DNA]</scope>
    <source>
        <strain evidence="2 3">FACHB-838</strain>
    </source>
</reference>
<evidence type="ECO:0000313" key="3">
    <source>
        <dbReference type="Proteomes" id="UP000623440"/>
    </source>
</evidence>